<organism evidence="5 6">
    <name type="scientific">Cereibacter changlensis JA139</name>
    <dbReference type="NCBI Taxonomy" id="1188249"/>
    <lineage>
        <taxon>Bacteria</taxon>
        <taxon>Pseudomonadati</taxon>
        <taxon>Pseudomonadota</taxon>
        <taxon>Alphaproteobacteria</taxon>
        <taxon>Rhodobacterales</taxon>
        <taxon>Paracoccaceae</taxon>
        <taxon>Cereibacter</taxon>
    </lineage>
</organism>
<evidence type="ECO:0000256" key="2">
    <source>
        <dbReference type="ARBA" id="ARBA00023315"/>
    </source>
</evidence>
<proteinExistence type="predicted"/>
<dbReference type="Pfam" id="PF12551">
    <property type="entry name" value="PHBC_N"/>
    <property type="match status" value="1"/>
</dbReference>
<feature type="domain" description="Poly-beta-hydroxybutyrate polymerase N-terminal" evidence="4">
    <location>
        <begin position="13"/>
        <end position="52"/>
    </location>
</feature>
<dbReference type="PANTHER" id="PTHR36837">
    <property type="entry name" value="POLY(3-HYDROXYALKANOATE) POLYMERASE SUBUNIT PHAC"/>
    <property type="match status" value="1"/>
</dbReference>
<reference evidence="5 6" key="1">
    <citation type="submission" date="2018-03" db="EMBL/GenBank/DDBJ databases">
        <title>Cereibacter changlensis.</title>
        <authorList>
            <person name="Meyer T.E."/>
            <person name="Miller S."/>
            <person name="Lodha T."/>
            <person name="Gandham S."/>
            <person name="Chintalapati S."/>
            <person name="Chintalapati V.R."/>
        </authorList>
    </citation>
    <scope>NUCLEOTIDE SEQUENCE [LARGE SCALE GENOMIC DNA]</scope>
    <source>
        <strain evidence="5 6">JA139</strain>
    </source>
</reference>
<dbReference type="SUPFAM" id="SSF53474">
    <property type="entry name" value="alpha/beta-Hydrolases"/>
    <property type="match status" value="1"/>
</dbReference>
<evidence type="ECO:0000256" key="1">
    <source>
        <dbReference type="ARBA" id="ARBA00022679"/>
    </source>
</evidence>
<keyword evidence="2" id="KW-0012">Acyltransferase</keyword>
<evidence type="ECO:0000313" key="6">
    <source>
        <dbReference type="Proteomes" id="UP000241010"/>
    </source>
</evidence>
<dbReference type="EMBL" id="PZKG01000138">
    <property type="protein sequence ID" value="PTE20084.1"/>
    <property type="molecule type" value="Genomic_DNA"/>
</dbReference>
<comment type="caution">
    <text evidence="5">The sequence shown here is derived from an EMBL/GenBank/DDBJ whole genome shotgun (WGS) entry which is preliminary data.</text>
</comment>
<evidence type="ECO:0000313" key="5">
    <source>
        <dbReference type="EMBL" id="PTE20084.1"/>
    </source>
</evidence>
<dbReference type="InterPro" id="IPR022211">
    <property type="entry name" value="PHBC_N"/>
</dbReference>
<name>A0A2T4JQ95_9RHOB</name>
<feature type="domain" description="Poly-beta-hydroxybutyrate polymerase N-terminal" evidence="3">
    <location>
        <begin position="81"/>
        <end position="248"/>
    </location>
</feature>
<dbReference type="InterPro" id="IPR010941">
    <property type="entry name" value="PhaC_N"/>
</dbReference>
<dbReference type="Pfam" id="PF07167">
    <property type="entry name" value="PhaC_N"/>
    <property type="match status" value="1"/>
</dbReference>
<dbReference type="PANTHER" id="PTHR36837:SF5">
    <property type="entry name" value="POLY-3-HYDROXYBUTYRATE SYNTHASE"/>
    <property type="match status" value="1"/>
</dbReference>
<evidence type="ECO:0000259" key="4">
    <source>
        <dbReference type="Pfam" id="PF12551"/>
    </source>
</evidence>
<keyword evidence="1" id="KW-0808">Transferase</keyword>
<dbReference type="OrthoDB" id="7208816at2"/>
<evidence type="ECO:0000259" key="3">
    <source>
        <dbReference type="Pfam" id="PF07167"/>
    </source>
</evidence>
<dbReference type="AlphaFoldDB" id="A0A2T4JQ95"/>
<keyword evidence="6" id="KW-1185">Reference proteome</keyword>
<dbReference type="InterPro" id="IPR051321">
    <property type="entry name" value="PHA/PHB_synthase"/>
</dbReference>
<protein>
    <submittedName>
        <fullName evidence="5">Poly-beta-hydroxybutyrate polymerase</fullName>
    </submittedName>
</protein>
<dbReference type="Gene3D" id="3.40.50.1820">
    <property type="entry name" value="alpha/beta hydrolase"/>
    <property type="match status" value="1"/>
</dbReference>
<accession>A0A2T4JQ95</accession>
<dbReference type="GO" id="GO:0042619">
    <property type="term" value="P:poly-hydroxybutyrate biosynthetic process"/>
    <property type="evidence" value="ECO:0007669"/>
    <property type="project" value="InterPro"/>
</dbReference>
<sequence>MAEIRTTPDSYGEALDRASRSVIASMTRGLAPSVLVNAATDWAMHIAAAPGKRAELAELALHGAAKLAGSALAGGEAPTPDRRFAAPQWNKPPFAAMRDAFLLTEDWWQAATTGLRGMAPMHEAALSFAVRQGLDVLSPSNIPFLNPEVLEKTLETGGENLRQGTANFMQDLARLAHPAPPEDPALRIGEGLAATPGKVVARTHLMELIQYSPTTELVHPEPVLIVPAWIMKYYILDLSAQNSLVRWLVAQGCTVFMISWRNPGSEDRELGMADYLEQGPKAALAAVQAITGAERIHAAGYCLGGTLLAIAAAGMAREGDERLASLTLFAAQVDFSEAGELALFISEAQVALLEDMMWHQGYLDSDQMSGAFTLLRSQDMIWSRMVHEYMMGETPHANDLMTWNADTTRMPYRMHSEYLRGLFLENRLSNGKFELDSHKISLTDLRLPILAVGTETDHVAPWKSVFKIQRLTETETTFILTSGGHNAGIVSEPGHPRRHYRIATTGRDETFLDAEDWRAAQAPVEGSWWPAWAGWLAARSGPQVKPPPMGKQRGGYPVLGDAPGSYILQR</sequence>
<dbReference type="GO" id="GO:0016746">
    <property type="term" value="F:acyltransferase activity"/>
    <property type="evidence" value="ECO:0007669"/>
    <property type="project" value="UniProtKB-KW"/>
</dbReference>
<dbReference type="InterPro" id="IPR029058">
    <property type="entry name" value="AB_hydrolase_fold"/>
</dbReference>
<gene>
    <name evidence="5" type="ORF">C5F48_19430</name>
</gene>
<dbReference type="RefSeq" id="WP_107665468.1">
    <property type="nucleotide sequence ID" value="NZ_PZKG01000138.1"/>
</dbReference>
<dbReference type="Proteomes" id="UP000241010">
    <property type="component" value="Unassembled WGS sequence"/>
</dbReference>